<keyword evidence="5 9" id="KW-0472">Membrane</keyword>
<feature type="transmembrane region" description="Helical" evidence="9">
    <location>
        <begin position="80"/>
        <end position="97"/>
    </location>
</feature>
<feature type="transmembrane region" description="Helical" evidence="9">
    <location>
        <begin position="381"/>
        <end position="398"/>
    </location>
</feature>
<dbReference type="SUPFAM" id="SSF103473">
    <property type="entry name" value="MFS general substrate transporter"/>
    <property type="match status" value="1"/>
</dbReference>
<feature type="transmembrane region" description="Helical" evidence="9">
    <location>
        <begin position="275"/>
        <end position="294"/>
    </location>
</feature>
<dbReference type="CDD" id="cd17407">
    <property type="entry name" value="MFS_MFSD11"/>
    <property type="match status" value="1"/>
</dbReference>
<evidence type="ECO:0000256" key="2">
    <source>
        <dbReference type="ARBA" id="ARBA00009172"/>
    </source>
</evidence>
<keyword evidence="11" id="KW-1185">Reference proteome</keyword>
<evidence type="ECO:0000256" key="6">
    <source>
        <dbReference type="ARBA" id="ARBA00023180"/>
    </source>
</evidence>
<evidence type="ECO:0000256" key="1">
    <source>
        <dbReference type="ARBA" id="ARBA00004141"/>
    </source>
</evidence>
<comment type="subcellular location">
    <subcellularLocation>
        <location evidence="1">Membrane</location>
        <topology evidence="1">Multi-pass membrane protein</topology>
    </subcellularLocation>
</comment>
<dbReference type="PANTHER" id="PTHR23294">
    <property type="entry name" value="ET TRANSLATION PRODUCT-RELATED"/>
    <property type="match status" value="1"/>
</dbReference>
<feature type="transmembrane region" description="Helical" evidence="9">
    <location>
        <begin position="141"/>
        <end position="161"/>
    </location>
</feature>
<feature type="transmembrane region" description="Helical" evidence="9">
    <location>
        <begin position="306"/>
        <end position="325"/>
    </location>
</feature>
<dbReference type="EMBL" id="JAWDGP010001678">
    <property type="protein sequence ID" value="KAK3789385.1"/>
    <property type="molecule type" value="Genomic_DNA"/>
</dbReference>
<comment type="similarity">
    <text evidence="2">Belongs to the unc-93 family.</text>
</comment>
<dbReference type="PANTHER" id="PTHR23294:SF0">
    <property type="entry name" value="UNC93-LIKE PROTEIN MFSD11"/>
    <property type="match status" value="1"/>
</dbReference>
<evidence type="ECO:0000256" key="3">
    <source>
        <dbReference type="ARBA" id="ARBA00022692"/>
    </source>
</evidence>
<feature type="transmembrane region" description="Helical" evidence="9">
    <location>
        <begin position="404"/>
        <end position="425"/>
    </location>
</feature>
<name>A0AAE1AKU5_9GAST</name>
<feature type="transmembrane region" description="Helical" evidence="9">
    <location>
        <begin position="102"/>
        <end position="121"/>
    </location>
</feature>
<evidence type="ECO:0000313" key="10">
    <source>
        <dbReference type="EMBL" id="KAK3789385.1"/>
    </source>
</evidence>
<reference evidence="10" key="1">
    <citation type="journal article" date="2023" name="G3 (Bethesda)">
        <title>A reference genome for the long-term kleptoplast-retaining sea slug Elysia crispata morphotype clarki.</title>
        <authorList>
            <person name="Eastman K.E."/>
            <person name="Pendleton A.L."/>
            <person name="Shaikh M.A."/>
            <person name="Suttiyut T."/>
            <person name="Ogas R."/>
            <person name="Tomko P."/>
            <person name="Gavelis G."/>
            <person name="Widhalm J.R."/>
            <person name="Wisecaver J.H."/>
        </authorList>
    </citation>
    <scope>NUCLEOTIDE SEQUENCE</scope>
    <source>
        <strain evidence="10">ECLA1</strain>
    </source>
</reference>
<keyword evidence="4 9" id="KW-1133">Transmembrane helix</keyword>
<proteinExistence type="inferred from homology"/>
<feature type="transmembrane region" description="Helical" evidence="9">
    <location>
        <begin position="173"/>
        <end position="193"/>
    </location>
</feature>
<dbReference type="Proteomes" id="UP001283361">
    <property type="component" value="Unassembled WGS sequence"/>
</dbReference>
<evidence type="ECO:0000313" key="11">
    <source>
        <dbReference type="Proteomes" id="UP001283361"/>
    </source>
</evidence>
<dbReference type="InterPro" id="IPR036259">
    <property type="entry name" value="MFS_trans_sf"/>
</dbReference>
<dbReference type="InterPro" id="IPR051617">
    <property type="entry name" value="UNC-93-like_regulator"/>
</dbReference>
<dbReference type="Pfam" id="PF05978">
    <property type="entry name" value="UNC-93"/>
    <property type="match status" value="1"/>
</dbReference>
<organism evidence="10 11">
    <name type="scientific">Elysia crispata</name>
    <name type="common">lettuce slug</name>
    <dbReference type="NCBI Taxonomy" id="231223"/>
    <lineage>
        <taxon>Eukaryota</taxon>
        <taxon>Metazoa</taxon>
        <taxon>Spiralia</taxon>
        <taxon>Lophotrochozoa</taxon>
        <taxon>Mollusca</taxon>
        <taxon>Gastropoda</taxon>
        <taxon>Heterobranchia</taxon>
        <taxon>Euthyneura</taxon>
        <taxon>Panpulmonata</taxon>
        <taxon>Sacoglossa</taxon>
        <taxon>Placobranchoidea</taxon>
        <taxon>Plakobranchidae</taxon>
        <taxon>Elysia</taxon>
    </lineage>
</organism>
<dbReference type="AlphaFoldDB" id="A0AAE1AKU5"/>
<feature type="transmembrane region" description="Helical" evidence="9">
    <location>
        <begin position="51"/>
        <end position="68"/>
    </location>
</feature>
<sequence length="440" mass="48096">MANGCCDVRLCNIIVLGISFMLIFTAFQTCSMAEKAVLDSAKKRDGFTGNGYTSLGILYAVFAISNWAAPSFVSVTGPRLAMFIGSLLYFIFVLSFLKPMVWALYLGSVLIGFGAAILWTGQGNFLTINSTSETVARNSGIFWALLQCSLLFGNMYSYFVFKGQSDISDTERTKLFIALSAAGLAGCICLLFLRKPTSNDSENTMSLNVDVANTSPSALDALKRAFQLFKTKEMLLLCFSFAYTGLELTFFSGVYGACISHNEHFGESSTGLMGISGIFIGVGEILGGMLFGILGKKTNKYGRDPVVLLGYIVHMVAFYLIFINMPQHAPIEKTNGPTYIQSNQYIAILCSFLLGFGDSSFNTQIYSLLGFMFPEDSSPAFALLKFMQSVAAAIAFYYSDILVLQWQLLINVIWGTLGLLGFCLVEWESSRAARAGYQSI</sequence>
<evidence type="ECO:0000256" key="9">
    <source>
        <dbReference type="SAM" id="Phobius"/>
    </source>
</evidence>
<feature type="transmembrane region" description="Helical" evidence="9">
    <location>
        <begin position="12"/>
        <end position="30"/>
    </location>
</feature>
<feature type="transmembrane region" description="Helical" evidence="9">
    <location>
        <begin position="234"/>
        <end position="255"/>
    </location>
</feature>
<comment type="caution">
    <text evidence="10">The sequence shown here is derived from an EMBL/GenBank/DDBJ whole genome shotgun (WGS) entry which is preliminary data.</text>
</comment>
<dbReference type="GO" id="GO:0016020">
    <property type="term" value="C:membrane"/>
    <property type="evidence" value="ECO:0007669"/>
    <property type="project" value="UniProtKB-SubCell"/>
</dbReference>
<dbReference type="InterPro" id="IPR010291">
    <property type="entry name" value="Ion_channel_UNC-93"/>
</dbReference>
<dbReference type="Gene3D" id="1.20.1250.20">
    <property type="entry name" value="MFS general substrate transporter like domains"/>
    <property type="match status" value="2"/>
</dbReference>
<keyword evidence="3 9" id="KW-0812">Transmembrane</keyword>
<evidence type="ECO:0000256" key="8">
    <source>
        <dbReference type="ARBA" id="ARBA00041910"/>
    </source>
</evidence>
<evidence type="ECO:0000256" key="7">
    <source>
        <dbReference type="ARBA" id="ARBA00040302"/>
    </source>
</evidence>
<accession>A0AAE1AKU5</accession>
<protein>
    <recommendedName>
        <fullName evidence="7">UNC93-like protein MFSD11</fullName>
    </recommendedName>
    <alternativeName>
        <fullName evidence="8">Major facilitator superfamily domain-containing protein 11</fullName>
    </alternativeName>
</protein>
<evidence type="ECO:0000256" key="5">
    <source>
        <dbReference type="ARBA" id="ARBA00023136"/>
    </source>
</evidence>
<gene>
    <name evidence="10" type="ORF">RRG08_001771</name>
</gene>
<feature type="transmembrane region" description="Helical" evidence="9">
    <location>
        <begin position="345"/>
        <end position="369"/>
    </location>
</feature>
<evidence type="ECO:0000256" key="4">
    <source>
        <dbReference type="ARBA" id="ARBA00022989"/>
    </source>
</evidence>
<keyword evidence="6" id="KW-0325">Glycoprotein</keyword>